<organism evidence="1 2">
    <name type="scientific">Aromia moschata</name>
    <dbReference type="NCBI Taxonomy" id="1265417"/>
    <lineage>
        <taxon>Eukaryota</taxon>
        <taxon>Metazoa</taxon>
        <taxon>Ecdysozoa</taxon>
        <taxon>Arthropoda</taxon>
        <taxon>Hexapoda</taxon>
        <taxon>Insecta</taxon>
        <taxon>Pterygota</taxon>
        <taxon>Neoptera</taxon>
        <taxon>Endopterygota</taxon>
        <taxon>Coleoptera</taxon>
        <taxon>Polyphaga</taxon>
        <taxon>Cucujiformia</taxon>
        <taxon>Chrysomeloidea</taxon>
        <taxon>Cerambycidae</taxon>
        <taxon>Cerambycinae</taxon>
        <taxon>Callichromatini</taxon>
        <taxon>Aromia</taxon>
    </lineage>
</organism>
<protein>
    <submittedName>
        <fullName evidence="1">Uncharacterized protein</fullName>
    </submittedName>
</protein>
<keyword evidence="2" id="KW-1185">Reference proteome</keyword>
<reference evidence="1" key="1">
    <citation type="journal article" date="2023" name="Insect Mol. Biol.">
        <title>Genome sequencing provides insights into the evolution of gene families encoding plant cell wall-degrading enzymes in longhorned beetles.</title>
        <authorList>
            <person name="Shin N.R."/>
            <person name="Okamura Y."/>
            <person name="Kirsch R."/>
            <person name="Pauchet Y."/>
        </authorList>
    </citation>
    <scope>NUCLEOTIDE SEQUENCE</scope>
    <source>
        <strain evidence="1">AMC_N1</strain>
    </source>
</reference>
<sequence>MIWSKQWLLKRQEFSHINFLVELTLEKRRLNDNVVREAITCHERLTATLRFLATGRSYEDLKYSTVISPEAMCYVHDP</sequence>
<evidence type="ECO:0000313" key="2">
    <source>
        <dbReference type="Proteomes" id="UP001162162"/>
    </source>
</evidence>
<dbReference type="AlphaFoldDB" id="A0AAV8XTT3"/>
<comment type="caution">
    <text evidence="1">The sequence shown here is derived from an EMBL/GenBank/DDBJ whole genome shotgun (WGS) entry which is preliminary data.</text>
</comment>
<proteinExistence type="predicted"/>
<name>A0AAV8XTT3_9CUCU</name>
<evidence type="ECO:0000313" key="1">
    <source>
        <dbReference type="EMBL" id="KAJ8942461.1"/>
    </source>
</evidence>
<dbReference type="EMBL" id="JAPWTK010000325">
    <property type="protein sequence ID" value="KAJ8942461.1"/>
    <property type="molecule type" value="Genomic_DNA"/>
</dbReference>
<gene>
    <name evidence="1" type="ORF">NQ318_002675</name>
</gene>
<dbReference type="Proteomes" id="UP001162162">
    <property type="component" value="Unassembled WGS sequence"/>
</dbReference>
<accession>A0AAV8XTT3</accession>